<dbReference type="InterPro" id="IPR010727">
    <property type="entry name" value="DUF1302"/>
</dbReference>
<sequence>MMTLKNSVKSVITAYGLIHAGAASAIEFSIGDAEGRIRTDISFGAAFRTEKPDPKLIGKLNLNPNLCGPSDCISFTGDASENQKLVDAPGAFFGANKDQGNLNYSQWDPVAAVTKLREELVVHWGDYSLKVGGLAYFDYVNYDFTDRHPDTTYQSASSPRNSAVSRQLGRDVLLTDAFVTGHFNAADHDFSVSAGYQHIRWGESMFIALNSLSQVNPPSAVLLHQPGTAISDVFRPTPSILVATQLADNLSLELLYELGWVRAEPDPGGSFFSSLNILKSDFADLSLGAFHVDPKRIGRLPAPGNLISETSLSIRVLDEDYARPSNAGQFGAKIAFNAENLNGGTAFEFVALNYHSQLPYVSVISTEESCMRESTSFATAFLACNGFIGLNLASGKEPLPLDTAKLFLDYPENIQMYGFSFNTNVGKWSMSGEYSVRPNMPLQVNVSDLFFAAIQPSFPKDDLPIGVDPTTIAQTVSSLPALIAGISTQNPEQILQMATGALNNLPAILGVVVGGTATIPSARAAAPDYISAYRGMTVGPNQVIRGYEKYTVDQLDITGLRAISASDNPFGADQILLLTEIGFTHIWGMPSLSRLQLEGGDSNGSHASPGADGTGNGGVADTRRLNPTQQTGGFATSFSWGYRILARFEYDNLIWGLNFKPWLMWGHDVSGIAPLPVQNFIAGTKQYVVGTEVEYGQHWAGQVFYQGSAGGGTVNTLSDRDVIGFAVSYAF</sequence>
<evidence type="ECO:0000313" key="2">
    <source>
        <dbReference type="EMBL" id="PTU28252.1"/>
    </source>
</evidence>
<dbReference type="PROSITE" id="PS50176">
    <property type="entry name" value="ARM_REPEAT"/>
    <property type="match status" value="1"/>
</dbReference>
<dbReference type="AlphaFoldDB" id="A0A2T5MB88"/>
<accession>A0A2T5MB88</accession>
<keyword evidence="3" id="KW-1185">Reference proteome</keyword>
<dbReference type="OrthoDB" id="7000272at2"/>
<comment type="caution">
    <text evidence="2">The sequence shown here is derived from an EMBL/GenBank/DDBJ whole genome shotgun (WGS) entry which is preliminary data.</text>
</comment>
<evidence type="ECO:0000313" key="3">
    <source>
        <dbReference type="Proteomes" id="UP000244248"/>
    </source>
</evidence>
<evidence type="ECO:0008006" key="4">
    <source>
        <dbReference type="Google" id="ProtNLM"/>
    </source>
</evidence>
<dbReference type="InterPro" id="IPR000225">
    <property type="entry name" value="Armadillo"/>
</dbReference>
<reference evidence="2 3" key="1">
    <citation type="submission" date="2018-04" db="EMBL/GenBank/DDBJ databases">
        <title>Novel species isolated from glacier.</title>
        <authorList>
            <person name="Liu Q."/>
            <person name="Xin Y.-H."/>
        </authorList>
    </citation>
    <scope>NUCLEOTIDE SEQUENCE [LARGE SCALE GENOMIC DNA]</scope>
    <source>
        <strain evidence="2 3">GT1R17</strain>
    </source>
</reference>
<evidence type="ECO:0000256" key="1">
    <source>
        <dbReference type="SAM" id="MobiDB-lite"/>
    </source>
</evidence>
<feature type="region of interest" description="Disordered" evidence="1">
    <location>
        <begin position="598"/>
        <end position="630"/>
    </location>
</feature>
<dbReference type="Proteomes" id="UP000244248">
    <property type="component" value="Unassembled WGS sequence"/>
</dbReference>
<proteinExistence type="predicted"/>
<dbReference type="RefSeq" id="WP_107941712.1">
    <property type="nucleotide sequence ID" value="NZ_QANS01000009.1"/>
</dbReference>
<dbReference type="Pfam" id="PF06980">
    <property type="entry name" value="DUF1302"/>
    <property type="match status" value="1"/>
</dbReference>
<name>A0A2T5MB88_9GAMM</name>
<organism evidence="2 3">
    <name type="scientific">Stenotrophobium rhamnosiphilum</name>
    <dbReference type="NCBI Taxonomy" id="2029166"/>
    <lineage>
        <taxon>Bacteria</taxon>
        <taxon>Pseudomonadati</taxon>
        <taxon>Pseudomonadota</taxon>
        <taxon>Gammaproteobacteria</taxon>
        <taxon>Nevskiales</taxon>
        <taxon>Nevskiaceae</taxon>
        <taxon>Stenotrophobium</taxon>
    </lineage>
</organism>
<protein>
    <recommendedName>
        <fullName evidence="4">DUF1302 domain-containing protein</fullName>
    </recommendedName>
</protein>
<dbReference type="EMBL" id="QANS01000009">
    <property type="protein sequence ID" value="PTU28252.1"/>
    <property type="molecule type" value="Genomic_DNA"/>
</dbReference>
<gene>
    <name evidence="2" type="ORF">CJD38_17615</name>
</gene>